<gene>
    <name evidence="3" type="ORF">MELIAE_LOCUS12899</name>
</gene>
<evidence type="ECO:0000313" key="3">
    <source>
        <dbReference type="EMBL" id="CAH0564308.1"/>
    </source>
</evidence>
<feature type="region of interest" description="Disordered" evidence="1">
    <location>
        <begin position="1"/>
        <end position="70"/>
    </location>
</feature>
<evidence type="ECO:0000256" key="2">
    <source>
        <dbReference type="SAM" id="Phobius"/>
    </source>
</evidence>
<evidence type="ECO:0000256" key="1">
    <source>
        <dbReference type="SAM" id="MobiDB-lite"/>
    </source>
</evidence>
<dbReference type="OrthoDB" id="6427659at2759"/>
<dbReference type="AlphaFoldDB" id="A0A9P0BII0"/>
<dbReference type="EMBL" id="OV121140">
    <property type="protein sequence ID" value="CAH0564308.1"/>
    <property type="molecule type" value="Genomic_DNA"/>
</dbReference>
<reference evidence="3" key="1">
    <citation type="submission" date="2021-12" db="EMBL/GenBank/DDBJ databases">
        <authorList>
            <person name="King R."/>
        </authorList>
    </citation>
    <scope>NUCLEOTIDE SEQUENCE</scope>
</reference>
<feature type="compositionally biased region" description="Low complexity" evidence="1">
    <location>
        <begin position="15"/>
        <end position="28"/>
    </location>
</feature>
<organism evidence="3 4">
    <name type="scientific">Brassicogethes aeneus</name>
    <name type="common">Rape pollen beetle</name>
    <name type="synonym">Meligethes aeneus</name>
    <dbReference type="NCBI Taxonomy" id="1431903"/>
    <lineage>
        <taxon>Eukaryota</taxon>
        <taxon>Metazoa</taxon>
        <taxon>Ecdysozoa</taxon>
        <taxon>Arthropoda</taxon>
        <taxon>Hexapoda</taxon>
        <taxon>Insecta</taxon>
        <taxon>Pterygota</taxon>
        <taxon>Neoptera</taxon>
        <taxon>Endopterygota</taxon>
        <taxon>Coleoptera</taxon>
        <taxon>Polyphaga</taxon>
        <taxon>Cucujiformia</taxon>
        <taxon>Nitidulidae</taxon>
        <taxon>Meligethinae</taxon>
        <taxon>Brassicogethes</taxon>
    </lineage>
</organism>
<proteinExistence type="predicted"/>
<feature type="compositionally biased region" description="Basic residues" evidence="1">
    <location>
        <begin position="1"/>
        <end position="14"/>
    </location>
</feature>
<feature type="transmembrane region" description="Helical" evidence="2">
    <location>
        <begin position="215"/>
        <end position="236"/>
    </location>
</feature>
<accession>A0A9P0BII0</accession>
<feature type="transmembrane region" description="Helical" evidence="2">
    <location>
        <begin position="248"/>
        <end position="266"/>
    </location>
</feature>
<protein>
    <submittedName>
        <fullName evidence="3">Uncharacterized protein</fullName>
    </submittedName>
</protein>
<keyword evidence="2" id="KW-0812">Transmembrane</keyword>
<evidence type="ECO:0000313" key="4">
    <source>
        <dbReference type="Proteomes" id="UP001154078"/>
    </source>
</evidence>
<name>A0A9P0BII0_BRAAE</name>
<keyword evidence="2" id="KW-0472">Membrane</keyword>
<keyword evidence="2" id="KW-1133">Transmembrane helix</keyword>
<keyword evidence="4" id="KW-1185">Reference proteome</keyword>
<dbReference type="Proteomes" id="UP001154078">
    <property type="component" value="Chromosome 9"/>
</dbReference>
<sequence>MSRRARQTSTRRHSSSTSSQHHNHQSTSFTKPNGYQENPVPHHYQDYARKSSSSRRNGYPTTTIDIGYSDDTTDTQSYFDYYQDNGFQHSPLKESRNTDCTFTDDSGSTRLPYYEFDDETNKRYSRNAFSDRSTRRSHHSKDQRKVYPNQDVGWDRVYQEIASPCDIVVANPTDRRQPISRVSDRPQSSLSSGLTSAAVYGCGGRCQTFENVCYFFLQLVFSMGILIGVSLCIAGVVLRESAARKLQVLVYIGILLAIVSALLLSIQCNARNATKRRKMAIQNAKRAPIQMETLHSRTMPFQQEPLMVDGPMHRIVQIPQIHRPLPMPDASSLVEEQGIPWWRRKDLNPR</sequence>
<feature type="compositionally biased region" description="Polar residues" evidence="1">
    <location>
        <begin position="50"/>
        <end position="64"/>
    </location>
</feature>